<dbReference type="Proteomes" id="UP000547209">
    <property type="component" value="Unassembled WGS sequence"/>
</dbReference>
<dbReference type="EMBL" id="JACJVP010000024">
    <property type="protein sequence ID" value="MBB6671942.1"/>
    <property type="molecule type" value="Genomic_DNA"/>
</dbReference>
<evidence type="ECO:0000313" key="2">
    <source>
        <dbReference type="Proteomes" id="UP000547209"/>
    </source>
</evidence>
<dbReference type="RefSeq" id="WP_185143418.1">
    <property type="nucleotide sequence ID" value="NZ_JACJVP010000024.1"/>
</dbReference>
<reference evidence="1 2" key="1">
    <citation type="submission" date="2020-08" db="EMBL/GenBank/DDBJ databases">
        <title>Cohnella phylogeny.</title>
        <authorList>
            <person name="Dunlap C."/>
        </authorList>
    </citation>
    <scope>NUCLEOTIDE SEQUENCE [LARGE SCALE GENOMIC DNA]</scope>
    <source>
        <strain evidence="1 2">DSM 28246</strain>
    </source>
</reference>
<name>A0A7X0RQT4_9BACL</name>
<evidence type="ECO:0000313" key="1">
    <source>
        <dbReference type="EMBL" id="MBB6671942.1"/>
    </source>
</evidence>
<proteinExistence type="predicted"/>
<gene>
    <name evidence="1" type="ORF">H7C19_14725</name>
</gene>
<protein>
    <submittedName>
        <fullName evidence="1">Uncharacterized protein</fullName>
    </submittedName>
</protein>
<comment type="caution">
    <text evidence="1">The sequence shown here is derived from an EMBL/GenBank/DDBJ whole genome shotgun (WGS) entry which is preliminary data.</text>
</comment>
<sequence length="353" mass="38979">MNVGLARATASEWVLTHAGIEAGFKGAYFSGSIVGLPHDVPLAATSDIDVVVVTEGDEPPKKLGKFVYRGALLEITYLSWNQLASMEEVLASYHLAGSFRMNTIIADPTGHLGKLQAEVSRRFAELPWVRRRCENARQRIEDGLRAIDTAAPLHDKVTAWLFPTGVTTHVLLVAALRNPTVRRRYLAARDVLREYGHAEFYEDLLQLLGCARLTAPRVQRHLDELARTFDAAAAVAKTPFFFRTDITAAARPIAIDGSRELIRSGCHREAMFWIVATFARCHQILSADAPPAVRQAHVPAFEAVIADLCIASNDDLLRRADDVMRFLPRLWEKAEAIMSANPDIAAKPPIDPA</sequence>
<accession>A0A7X0RQT4</accession>
<dbReference type="AlphaFoldDB" id="A0A7X0RQT4"/>
<keyword evidence="2" id="KW-1185">Reference proteome</keyword>
<organism evidence="1 2">
    <name type="scientific">Cohnella nanjingensis</name>
    <dbReference type="NCBI Taxonomy" id="1387779"/>
    <lineage>
        <taxon>Bacteria</taxon>
        <taxon>Bacillati</taxon>
        <taxon>Bacillota</taxon>
        <taxon>Bacilli</taxon>
        <taxon>Bacillales</taxon>
        <taxon>Paenibacillaceae</taxon>
        <taxon>Cohnella</taxon>
    </lineage>
</organism>